<name>A0A392MBL4_9FABA</name>
<evidence type="ECO:0000313" key="3">
    <source>
        <dbReference type="Proteomes" id="UP000265520"/>
    </source>
</evidence>
<reference evidence="2 3" key="1">
    <citation type="journal article" date="2018" name="Front. Plant Sci.">
        <title>Red Clover (Trifolium pratense) and Zigzag Clover (T. medium) - A Picture of Genomic Similarities and Differences.</title>
        <authorList>
            <person name="Dluhosova J."/>
            <person name="Istvanek J."/>
            <person name="Nedelnik J."/>
            <person name="Repkova J."/>
        </authorList>
    </citation>
    <scope>NUCLEOTIDE SEQUENCE [LARGE SCALE GENOMIC DNA]</scope>
    <source>
        <strain evidence="3">cv. 10/8</strain>
        <tissue evidence="2">Leaf</tissue>
    </source>
</reference>
<feature type="region of interest" description="Disordered" evidence="1">
    <location>
        <begin position="1"/>
        <end position="85"/>
    </location>
</feature>
<comment type="caution">
    <text evidence="2">The sequence shown here is derived from an EMBL/GenBank/DDBJ whole genome shotgun (WGS) entry which is preliminary data.</text>
</comment>
<organism evidence="2 3">
    <name type="scientific">Trifolium medium</name>
    <dbReference type="NCBI Taxonomy" id="97028"/>
    <lineage>
        <taxon>Eukaryota</taxon>
        <taxon>Viridiplantae</taxon>
        <taxon>Streptophyta</taxon>
        <taxon>Embryophyta</taxon>
        <taxon>Tracheophyta</taxon>
        <taxon>Spermatophyta</taxon>
        <taxon>Magnoliopsida</taxon>
        <taxon>eudicotyledons</taxon>
        <taxon>Gunneridae</taxon>
        <taxon>Pentapetalae</taxon>
        <taxon>rosids</taxon>
        <taxon>fabids</taxon>
        <taxon>Fabales</taxon>
        <taxon>Fabaceae</taxon>
        <taxon>Papilionoideae</taxon>
        <taxon>50 kb inversion clade</taxon>
        <taxon>NPAAA clade</taxon>
        <taxon>Hologalegina</taxon>
        <taxon>IRL clade</taxon>
        <taxon>Trifolieae</taxon>
        <taxon>Trifolium</taxon>
    </lineage>
</organism>
<keyword evidence="3" id="KW-1185">Reference proteome</keyword>
<feature type="non-terminal residue" evidence="2">
    <location>
        <position position="288"/>
    </location>
</feature>
<accession>A0A392MBL4</accession>
<feature type="region of interest" description="Disordered" evidence="1">
    <location>
        <begin position="249"/>
        <end position="288"/>
    </location>
</feature>
<feature type="compositionally biased region" description="Basic and acidic residues" evidence="1">
    <location>
        <begin position="138"/>
        <end position="147"/>
    </location>
</feature>
<evidence type="ECO:0000256" key="1">
    <source>
        <dbReference type="SAM" id="MobiDB-lite"/>
    </source>
</evidence>
<feature type="compositionally biased region" description="Basic and acidic residues" evidence="1">
    <location>
        <begin position="117"/>
        <end position="130"/>
    </location>
</feature>
<evidence type="ECO:0008006" key="4">
    <source>
        <dbReference type="Google" id="ProtNLM"/>
    </source>
</evidence>
<protein>
    <recommendedName>
        <fullName evidence="4">RNA recognition motif</fullName>
    </recommendedName>
</protein>
<dbReference type="AlphaFoldDB" id="A0A392MBL4"/>
<feature type="region of interest" description="Disordered" evidence="1">
    <location>
        <begin position="117"/>
        <end position="147"/>
    </location>
</feature>
<proteinExistence type="predicted"/>
<gene>
    <name evidence="2" type="ORF">A2U01_0004460</name>
</gene>
<evidence type="ECO:0000313" key="2">
    <source>
        <dbReference type="EMBL" id="MCH83634.1"/>
    </source>
</evidence>
<dbReference type="Proteomes" id="UP000265520">
    <property type="component" value="Unassembled WGS sequence"/>
</dbReference>
<sequence>MRDRERVRGGDPLGQPRRYSSSPVGRFSWGDWESGRVPHMGWDRDDEDDWTEVRPRRRKERRQVNDGGDGSRQSRRHRSFATSRPRQLFVDEHYRNRNHAHDQNHDGVFQTRYNTGARRESRWPAKRTHDGPVFPLQHGERRQERADWRSSGKARMMVTGAAWQNVVVNQAWLNVIALKGFEVCGMMEDVYVPKKRNALAVCFGHFRVRAKVEVLIVMTRMKEGEGEGIMVGSRKEGTGRMTKNINSLEMNGRKGVDETNTRVVPKAKERDGPLEITLSKGSDSEEGV</sequence>
<dbReference type="EMBL" id="LXQA010005509">
    <property type="protein sequence ID" value="MCH83634.1"/>
    <property type="molecule type" value="Genomic_DNA"/>
</dbReference>
<feature type="compositionally biased region" description="Basic and acidic residues" evidence="1">
    <location>
        <begin position="251"/>
        <end position="273"/>
    </location>
</feature>